<dbReference type="OrthoDB" id="203821at2759"/>
<keyword evidence="12" id="KW-1185">Reference proteome</keyword>
<comment type="function">
    <text evidence="7">Acts as an adapter for the XPO1/CRM1-mediated export of the 60S ribosomal subunit.</text>
</comment>
<dbReference type="InterPro" id="IPR048899">
    <property type="entry name" value="NMD_SH3"/>
</dbReference>
<feature type="domain" description="Nmd3 N-terminal" evidence="8">
    <location>
        <begin position="21"/>
        <end position="246"/>
    </location>
</feature>
<dbReference type="GO" id="GO:0005737">
    <property type="term" value="C:cytoplasm"/>
    <property type="evidence" value="ECO:0007669"/>
    <property type="project" value="UniProtKB-SubCell"/>
</dbReference>
<dbReference type="PANTHER" id="PTHR12746:SF2">
    <property type="entry name" value="60S RIBOSOMAL EXPORT PROTEIN NMD3"/>
    <property type="match status" value="1"/>
</dbReference>
<dbReference type="GO" id="GO:0005634">
    <property type="term" value="C:nucleus"/>
    <property type="evidence" value="ECO:0007669"/>
    <property type="project" value="UniProtKB-SubCell"/>
</dbReference>
<keyword evidence="4 7" id="KW-0963">Cytoplasm</keyword>
<reference evidence="11" key="1">
    <citation type="submission" date="2021-02" db="EMBL/GenBank/DDBJ databases">
        <title>First Annotated Genome of the Yellow-green Alga Tribonema minus.</title>
        <authorList>
            <person name="Mahan K.M."/>
        </authorList>
    </citation>
    <scope>NUCLEOTIDE SEQUENCE</scope>
    <source>
        <strain evidence="11">UTEX B ZZ1240</strain>
    </source>
</reference>
<sequence length="538" mass="60107">MMEVDVRPPPSALPELATVACCICSAPIKPNPTHMCVQCIRTQVDITEGIALKPTIFQCRGCMRWLKPNWVEATLESRELMAICLRKVSGLNRVKLVDASWVWTEAHSRRLKLKLTVQKEVQNGAILQQALIVEFTVRNQQCTECQASYTNNTWKAVVQIRQRVDHKRTFFYLEQLILKHNAHVNAINVQTHKDGMDFFYAERNQAARMLSFLESVIPCRIKNSKKLISADNHSNTYNFHYTYLVTVAPVCKDDLVLLPARLAETLGQFARLAVVQRISNGIALVDPVTAQTADVNVDHYARHEFVALLSSTRLVPFVVLGLEPLPLPSAPTMAQGRRMRRARLAEVTVARECDLGANDTQFTAISHLGHLLKAGDTVLGYDVASANLPEDHLRGLKTALPDVVLVRKVYTSGAGKRAWRLEALEKDREAELSKRDADAHDADYERFMQQLEADKEMRRQVNLFKDLAIGAAAKTGGSDDDNEVDEEQIRVEELLDDMRLDDPDAAPDDGDAQVFSAGEAPGVNFAALALDDEDDDDL</sequence>
<dbReference type="Pfam" id="PF04981">
    <property type="entry name" value="NMD3"/>
    <property type="match status" value="1"/>
</dbReference>
<keyword evidence="6 7" id="KW-0539">Nucleus</keyword>
<evidence type="ECO:0000256" key="6">
    <source>
        <dbReference type="ARBA" id="ARBA00023242"/>
    </source>
</evidence>
<evidence type="ECO:0000256" key="4">
    <source>
        <dbReference type="ARBA" id="ARBA00022490"/>
    </source>
</evidence>
<name>A0A835ZB23_9STRA</name>
<evidence type="ECO:0000313" key="12">
    <source>
        <dbReference type="Proteomes" id="UP000664859"/>
    </source>
</evidence>
<comment type="subcellular location">
    <subcellularLocation>
        <location evidence="7">Cytoplasm</location>
    </subcellularLocation>
    <subcellularLocation>
        <location evidence="7">Nucleus</location>
    </subcellularLocation>
</comment>
<dbReference type="Pfam" id="PF21193">
    <property type="entry name" value="NMD_SH3"/>
    <property type="match status" value="1"/>
</dbReference>
<dbReference type="Proteomes" id="UP000664859">
    <property type="component" value="Unassembled WGS sequence"/>
</dbReference>
<evidence type="ECO:0000259" key="10">
    <source>
        <dbReference type="Pfam" id="PF21193"/>
    </source>
</evidence>
<evidence type="ECO:0000259" key="8">
    <source>
        <dbReference type="Pfam" id="PF04981"/>
    </source>
</evidence>
<evidence type="ECO:0000259" key="9">
    <source>
        <dbReference type="Pfam" id="PF21192"/>
    </source>
</evidence>
<evidence type="ECO:0000256" key="5">
    <source>
        <dbReference type="ARBA" id="ARBA00022927"/>
    </source>
</evidence>
<dbReference type="GO" id="GO:0015031">
    <property type="term" value="P:protein transport"/>
    <property type="evidence" value="ECO:0007669"/>
    <property type="project" value="UniProtKB-KW"/>
</dbReference>
<dbReference type="InterPro" id="IPR048898">
    <property type="entry name" value="OB_NMD3"/>
</dbReference>
<dbReference type="InterPro" id="IPR007064">
    <property type="entry name" value="Nmd3_N"/>
</dbReference>
<accession>A0A835ZB23</accession>
<evidence type="ECO:0000256" key="1">
    <source>
        <dbReference type="ARBA" id="ARBA00009794"/>
    </source>
</evidence>
<protein>
    <recommendedName>
        <fullName evidence="2 7">60S ribosomal export protein NMD3</fullName>
    </recommendedName>
</protein>
<organism evidence="11 12">
    <name type="scientific">Tribonema minus</name>
    <dbReference type="NCBI Taxonomy" id="303371"/>
    <lineage>
        <taxon>Eukaryota</taxon>
        <taxon>Sar</taxon>
        <taxon>Stramenopiles</taxon>
        <taxon>Ochrophyta</taxon>
        <taxon>PX clade</taxon>
        <taxon>Xanthophyceae</taxon>
        <taxon>Tribonematales</taxon>
        <taxon>Tribonemataceae</taxon>
        <taxon>Tribonema</taxon>
    </lineage>
</organism>
<keyword evidence="5 7" id="KW-0653">Protein transport</keyword>
<proteinExistence type="inferred from homology"/>
<keyword evidence="3 7" id="KW-0813">Transport</keyword>
<evidence type="ECO:0000256" key="2">
    <source>
        <dbReference type="ARBA" id="ARBA00017035"/>
    </source>
</evidence>
<dbReference type="GO" id="GO:0043023">
    <property type="term" value="F:ribosomal large subunit binding"/>
    <property type="evidence" value="ECO:0007669"/>
    <property type="project" value="InterPro"/>
</dbReference>
<dbReference type="InterPro" id="IPR039768">
    <property type="entry name" value="Nmd3"/>
</dbReference>
<evidence type="ECO:0000313" key="11">
    <source>
        <dbReference type="EMBL" id="KAG5186934.1"/>
    </source>
</evidence>
<dbReference type="PANTHER" id="PTHR12746">
    <property type="entry name" value="NONSENSE-MEDIATED MRNA DECAY PROTEIN 3"/>
    <property type="match status" value="1"/>
</dbReference>
<gene>
    <name evidence="11" type="ORF">JKP88DRAFT_269597</name>
</gene>
<evidence type="ECO:0000256" key="3">
    <source>
        <dbReference type="ARBA" id="ARBA00022448"/>
    </source>
</evidence>
<comment type="caution">
    <text evidence="11">The sequence shown here is derived from an EMBL/GenBank/DDBJ whole genome shotgun (WGS) entry which is preliminary data.</text>
</comment>
<feature type="domain" description="60S ribosomal export protein NMD3 SH3" evidence="10">
    <location>
        <begin position="250"/>
        <end position="296"/>
    </location>
</feature>
<comment type="similarity">
    <text evidence="1 7">Belongs to the NMD3 family.</text>
</comment>
<feature type="domain" description="60S ribosomal export protein NMD3 OB-fold" evidence="9">
    <location>
        <begin position="314"/>
        <end position="408"/>
    </location>
</feature>
<evidence type="ECO:0000256" key="7">
    <source>
        <dbReference type="RuleBase" id="RU364108"/>
    </source>
</evidence>
<dbReference type="AlphaFoldDB" id="A0A835ZB23"/>
<dbReference type="GO" id="GO:0000055">
    <property type="term" value="P:ribosomal large subunit export from nucleus"/>
    <property type="evidence" value="ECO:0007669"/>
    <property type="project" value="TreeGrafter"/>
</dbReference>
<dbReference type="EMBL" id="JAFCMP010000101">
    <property type="protein sequence ID" value="KAG5186934.1"/>
    <property type="molecule type" value="Genomic_DNA"/>
</dbReference>
<dbReference type="Pfam" id="PF21192">
    <property type="entry name" value="OB_NMD3"/>
    <property type="match status" value="1"/>
</dbReference>